<dbReference type="Gene3D" id="1.10.630.10">
    <property type="entry name" value="Cytochrome P450"/>
    <property type="match status" value="1"/>
</dbReference>
<comment type="cofactor">
    <cofactor evidence="7">
        <name>heme</name>
        <dbReference type="ChEBI" id="CHEBI:30413"/>
    </cofactor>
</comment>
<keyword evidence="2 7" id="KW-0349">Heme</keyword>
<dbReference type="Proteomes" id="UP000295680">
    <property type="component" value="Unassembled WGS sequence"/>
</dbReference>
<organism evidence="9 10">
    <name type="scientific">Actinocrispum wychmicini</name>
    <dbReference type="NCBI Taxonomy" id="1213861"/>
    <lineage>
        <taxon>Bacteria</taxon>
        <taxon>Bacillati</taxon>
        <taxon>Actinomycetota</taxon>
        <taxon>Actinomycetes</taxon>
        <taxon>Pseudonocardiales</taxon>
        <taxon>Pseudonocardiaceae</taxon>
        <taxon>Actinocrispum</taxon>
    </lineage>
</organism>
<evidence type="ECO:0000256" key="6">
    <source>
        <dbReference type="ARBA" id="ARBA00023033"/>
    </source>
</evidence>
<evidence type="ECO:0000256" key="7">
    <source>
        <dbReference type="PIRSR" id="PIRSR602403-1"/>
    </source>
</evidence>
<keyword evidence="10" id="KW-1185">Reference proteome</keyword>
<dbReference type="PRINTS" id="PR00385">
    <property type="entry name" value="P450"/>
</dbReference>
<dbReference type="GO" id="GO:0004497">
    <property type="term" value="F:monooxygenase activity"/>
    <property type="evidence" value="ECO:0007669"/>
    <property type="project" value="UniProtKB-KW"/>
</dbReference>
<keyword evidence="4 8" id="KW-0560">Oxidoreductase</keyword>
<dbReference type="InterPro" id="IPR050196">
    <property type="entry name" value="Cytochrome_P450_Monoox"/>
</dbReference>
<dbReference type="PANTHER" id="PTHR24291:SF50">
    <property type="entry name" value="BIFUNCTIONAL ALBAFLAVENONE MONOOXYGENASE_TERPENE SYNTHASE"/>
    <property type="match status" value="1"/>
</dbReference>
<evidence type="ECO:0000256" key="5">
    <source>
        <dbReference type="ARBA" id="ARBA00023004"/>
    </source>
</evidence>
<evidence type="ECO:0000256" key="2">
    <source>
        <dbReference type="ARBA" id="ARBA00022617"/>
    </source>
</evidence>
<evidence type="ECO:0000256" key="1">
    <source>
        <dbReference type="ARBA" id="ARBA00010617"/>
    </source>
</evidence>
<keyword evidence="3 7" id="KW-0479">Metal-binding</keyword>
<dbReference type="Pfam" id="PF00067">
    <property type="entry name" value="p450"/>
    <property type="match status" value="1"/>
</dbReference>
<reference evidence="9 10" key="1">
    <citation type="submission" date="2019-03" db="EMBL/GenBank/DDBJ databases">
        <title>Genomic Encyclopedia of Type Strains, Phase IV (KMG-IV): sequencing the most valuable type-strain genomes for metagenomic binning, comparative biology and taxonomic classification.</title>
        <authorList>
            <person name="Goeker M."/>
        </authorList>
    </citation>
    <scope>NUCLEOTIDE SEQUENCE [LARGE SCALE GENOMIC DNA]</scope>
    <source>
        <strain evidence="9 10">DSM 45934</strain>
    </source>
</reference>
<dbReference type="InterPro" id="IPR001128">
    <property type="entry name" value="Cyt_P450"/>
</dbReference>
<comment type="similarity">
    <text evidence="1 8">Belongs to the cytochrome P450 family.</text>
</comment>
<dbReference type="SUPFAM" id="SSF48264">
    <property type="entry name" value="Cytochrome P450"/>
    <property type="match status" value="1"/>
</dbReference>
<keyword evidence="5 7" id="KW-0408">Iron</keyword>
<dbReference type="InterPro" id="IPR036396">
    <property type="entry name" value="Cyt_P450_sf"/>
</dbReference>
<dbReference type="OrthoDB" id="5290182at2"/>
<evidence type="ECO:0000313" key="10">
    <source>
        <dbReference type="Proteomes" id="UP000295680"/>
    </source>
</evidence>
<feature type="binding site" description="axial binding residue" evidence="7">
    <location>
        <position position="400"/>
    </location>
    <ligand>
        <name>heme</name>
        <dbReference type="ChEBI" id="CHEBI:30413"/>
    </ligand>
    <ligandPart>
        <name>Fe</name>
        <dbReference type="ChEBI" id="CHEBI:18248"/>
    </ligandPart>
</feature>
<evidence type="ECO:0000313" key="9">
    <source>
        <dbReference type="EMBL" id="TCO61904.1"/>
    </source>
</evidence>
<dbReference type="GO" id="GO:0005506">
    <property type="term" value="F:iron ion binding"/>
    <property type="evidence" value="ECO:0007669"/>
    <property type="project" value="InterPro"/>
</dbReference>
<dbReference type="PROSITE" id="PS00086">
    <property type="entry name" value="CYTOCHROME_P450"/>
    <property type="match status" value="1"/>
</dbReference>
<accession>A0A4R2JR07</accession>
<gene>
    <name evidence="9" type="ORF">EV192_10241</name>
</gene>
<sequence>MTEPRDSFRMSTVADRSTIPGPRGLEMWRLLLSLRRDPLTTYLGSHAKYGDIIRFHEPTGAPWVFIAHPDMVAHIHQRNHRNYGRGSLSQPFALFLGDGLLTSERETWSVRRRLMAPHFRADHQDDSVKATRTETSRLLDLWASRADTAFDVCHDLERLTFRIVLSGLFGMDLGAGEDPALRQLTNALTFVSAESFRMYPLPAVVTARRRARFAADIRALDAVVTTAVERRIAEGHDRGDLLDTLIAADLGPRVVRDELLTMLHAGQHTVASSIAFTLYLLSTHQDIQDQVHAELARLGGRPPGPDDLSALPFLHQVFYEVMRLYPPAWGGVREALDDDELGGHPIPAGTPLVFSQYVTHRHPEFWPEANKFEPGRFTEDASKARHRYAYFPFGGGPHLCIGQDMALVELSTVVAMVVQRFRLSLAPGATVKPKALLDLVPANGVPLVLRPRREKP</sequence>
<dbReference type="PRINTS" id="PR00465">
    <property type="entry name" value="EP450IV"/>
</dbReference>
<protein>
    <submittedName>
        <fullName evidence="9">Cytochrome P450</fullName>
    </submittedName>
</protein>
<keyword evidence="6 8" id="KW-0503">Monooxygenase</keyword>
<name>A0A4R2JR07_9PSEU</name>
<dbReference type="EMBL" id="SLWS01000002">
    <property type="protein sequence ID" value="TCO61904.1"/>
    <property type="molecule type" value="Genomic_DNA"/>
</dbReference>
<dbReference type="GO" id="GO:0020037">
    <property type="term" value="F:heme binding"/>
    <property type="evidence" value="ECO:0007669"/>
    <property type="project" value="InterPro"/>
</dbReference>
<comment type="caution">
    <text evidence="9">The sequence shown here is derived from an EMBL/GenBank/DDBJ whole genome shotgun (WGS) entry which is preliminary data.</text>
</comment>
<evidence type="ECO:0000256" key="4">
    <source>
        <dbReference type="ARBA" id="ARBA00023002"/>
    </source>
</evidence>
<dbReference type="AlphaFoldDB" id="A0A4R2JR07"/>
<proteinExistence type="inferred from homology"/>
<dbReference type="InterPro" id="IPR002403">
    <property type="entry name" value="Cyt_P450_E_grp-IV"/>
</dbReference>
<dbReference type="GO" id="GO:0016705">
    <property type="term" value="F:oxidoreductase activity, acting on paired donors, with incorporation or reduction of molecular oxygen"/>
    <property type="evidence" value="ECO:0007669"/>
    <property type="project" value="InterPro"/>
</dbReference>
<dbReference type="PANTHER" id="PTHR24291">
    <property type="entry name" value="CYTOCHROME P450 FAMILY 4"/>
    <property type="match status" value="1"/>
</dbReference>
<evidence type="ECO:0000256" key="8">
    <source>
        <dbReference type="RuleBase" id="RU000461"/>
    </source>
</evidence>
<dbReference type="InterPro" id="IPR017972">
    <property type="entry name" value="Cyt_P450_CS"/>
</dbReference>
<evidence type="ECO:0000256" key="3">
    <source>
        <dbReference type="ARBA" id="ARBA00022723"/>
    </source>
</evidence>